<proteinExistence type="predicted"/>
<organism evidence="12">
    <name type="scientific">Camponotus floridanus</name>
    <name type="common">Florida carpenter ant</name>
    <dbReference type="NCBI Taxonomy" id="104421"/>
    <lineage>
        <taxon>Eukaryota</taxon>
        <taxon>Metazoa</taxon>
        <taxon>Ecdysozoa</taxon>
        <taxon>Arthropoda</taxon>
        <taxon>Hexapoda</taxon>
        <taxon>Insecta</taxon>
        <taxon>Pterygota</taxon>
        <taxon>Neoptera</taxon>
        <taxon>Endopterygota</taxon>
        <taxon>Hymenoptera</taxon>
        <taxon>Apocrita</taxon>
        <taxon>Aculeata</taxon>
        <taxon>Formicoidea</taxon>
        <taxon>Formicidae</taxon>
        <taxon>Formicinae</taxon>
        <taxon>Camponotus</taxon>
    </lineage>
</organism>
<dbReference type="InterPro" id="IPR012337">
    <property type="entry name" value="RNaseH-like_sf"/>
</dbReference>
<dbReference type="PANTHER" id="PTHR46481:SF10">
    <property type="entry name" value="ZINC FINGER BED DOMAIN-CONTAINING PROTEIN 39"/>
    <property type="match status" value="1"/>
</dbReference>
<dbReference type="GO" id="GO:0003677">
    <property type="term" value="F:DNA binding"/>
    <property type="evidence" value="ECO:0007669"/>
    <property type="project" value="UniProtKB-KW"/>
</dbReference>
<dbReference type="GO" id="GO:0046983">
    <property type="term" value="F:protein dimerization activity"/>
    <property type="evidence" value="ECO:0007669"/>
    <property type="project" value="InterPro"/>
</dbReference>
<feature type="domain" description="BED-type" evidence="10">
    <location>
        <begin position="12"/>
        <end position="64"/>
    </location>
</feature>
<dbReference type="InParanoid" id="E2AXT2"/>
<dbReference type="GO" id="GO:0008270">
    <property type="term" value="F:zinc ion binding"/>
    <property type="evidence" value="ECO:0007669"/>
    <property type="project" value="UniProtKB-KW"/>
</dbReference>
<sequence>QDVTYITHKKDKCDTSVWYYYLKAVDGRTAKCKQCNAVLKTLGGSTKGLHTHLMSKHNKKINDNTSNLPGPSNINDSEVEVPPMKRKISNYFLPSEKSSCDVILARMTALDGLSFNLFVTSQDLRQLLISRGYNDLPTSVTTIRNRVVNYSLQIRERLIKEICQYKAKGMRFSLTFDEWTSTANKRYMNINVHCKEKFWSLGLIRIHGSMSAKRCKDILEQCLYKHSISLTKDIVAIVTDGPNIMLKVGRIVETEHHLCLAHGIHLAVCDVLYNKNKELQLNTTISETLTNEIVASQIEDDCYSSNDDVDEDFTNPQMGLDFESIYKDIELSNDFNIIADIIDVLTPVKLTVEALCRRDANLCTADAVLKLLMSEISKKQSYLAQNIFQALKTRISQRQNESEPKIIEKEPLTLKEKFQQQIEKSMQVIKPETQKLNDLMSTLKKEMALFESVGKRGHHLDLAYQYLMSIPPTSVESERAFSAAGCIGTKIRSRLGDATLDALLFLRSFFQN</sequence>
<accession>E2AXT2</accession>
<keyword evidence="4" id="KW-0862">Zinc</keyword>
<dbReference type="PROSITE" id="PS50808">
    <property type="entry name" value="ZF_BED"/>
    <property type="match status" value="1"/>
</dbReference>
<evidence type="ECO:0000256" key="2">
    <source>
        <dbReference type="ARBA" id="ARBA00022723"/>
    </source>
</evidence>
<dbReference type="InterPro" id="IPR036236">
    <property type="entry name" value="Znf_C2H2_sf"/>
</dbReference>
<dbReference type="InterPro" id="IPR008906">
    <property type="entry name" value="HATC_C_dom"/>
</dbReference>
<keyword evidence="3 9" id="KW-0863">Zinc-finger</keyword>
<dbReference type="SUPFAM" id="SSF53098">
    <property type="entry name" value="Ribonuclease H-like"/>
    <property type="match status" value="1"/>
</dbReference>
<comment type="subcellular location">
    <subcellularLocation>
        <location evidence="1">Nucleus</location>
    </subcellularLocation>
</comment>
<evidence type="ECO:0000256" key="1">
    <source>
        <dbReference type="ARBA" id="ARBA00004123"/>
    </source>
</evidence>
<dbReference type="SUPFAM" id="SSF57667">
    <property type="entry name" value="beta-beta-alpha zinc fingers"/>
    <property type="match status" value="1"/>
</dbReference>
<feature type="non-terminal residue" evidence="11">
    <location>
        <position position="512"/>
    </location>
</feature>
<keyword evidence="12" id="KW-1185">Reference proteome</keyword>
<name>E2AXT2_CAMFO</name>
<dbReference type="AlphaFoldDB" id="E2AXT2"/>
<evidence type="ECO:0000256" key="9">
    <source>
        <dbReference type="PROSITE-ProRule" id="PRU00027"/>
    </source>
</evidence>
<protein>
    <recommendedName>
        <fullName evidence="10">BED-type domain-containing protein</fullName>
    </recommendedName>
</protein>
<feature type="non-terminal residue" evidence="11">
    <location>
        <position position="1"/>
    </location>
</feature>
<dbReference type="Pfam" id="PF05699">
    <property type="entry name" value="Dimer_Tnp_hAT"/>
    <property type="match status" value="1"/>
</dbReference>
<keyword evidence="6" id="KW-0238">DNA-binding</keyword>
<dbReference type="GO" id="GO:0009791">
    <property type="term" value="P:post-embryonic development"/>
    <property type="evidence" value="ECO:0007669"/>
    <property type="project" value="UniProtKB-ARBA"/>
</dbReference>
<dbReference type="Pfam" id="PF02892">
    <property type="entry name" value="zf-BED"/>
    <property type="match status" value="1"/>
</dbReference>
<gene>
    <name evidence="11" type="ORF">EAG_05343</name>
</gene>
<evidence type="ECO:0000256" key="6">
    <source>
        <dbReference type="ARBA" id="ARBA00023125"/>
    </source>
</evidence>
<dbReference type="EMBL" id="GL443669">
    <property type="protein sequence ID" value="EFN61754.1"/>
    <property type="molecule type" value="Genomic_DNA"/>
</dbReference>
<dbReference type="OMA" id="TKGLHTH"/>
<evidence type="ECO:0000259" key="10">
    <source>
        <dbReference type="PROSITE" id="PS50808"/>
    </source>
</evidence>
<keyword evidence="5" id="KW-0805">Transcription regulation</keyword>
<keyword evidence="8" id="KW-0539">Nucleus</keyword>
<dbReference type="InterPro" id="IPR003656">
    <property type="entry name" value="Znf_BED"/>
</dbReference>
<evidence type="ECO:0000256" key="7">
    <source>
        <dbReference type="ARBA" id="ARBA00023163"/>
    </source>
</evidence>
<evidence type="ECO:0000256" key="4">
    <source>
        <dbReference type="ARBA" id="ARBA00022833"/>
    </source>
</evidence>
<dbReference type="Proteomes" id="UP000000311">
    <property type="component" value="Unassembled WGS sequence"/>
</dbReference>
<evidence type="ECO:0000256" key="8">
    <source>
        <dbReference type="ARBA" id="ARBA00023242"/>
    </source>
</evidence>
<dbReference type="InterPro" id="IPR052035">
    <property type="entry name" value="ZnF_BED_domain_contain"/>
</dbReference>
<reference evidence="11 12" key="1">
    <citation type="journal article" date="2010" name="Science">
        <title>Genomic comparison of the ants Camponotus floridanus and Harpegnathos saltator.</title>
        <authorList>
            <person name="Bonasio R."/>
            <person name="Zhang G."/>
            <person name="Ye C."/>
            <person name="Mutti N.S."/>
            <person name="Fang X."/>
            <person name="Qin N."/>
            <person name="Donahue G."/>
            <person name="Yang P."/>
            <person name="Li Q."/>
            <person name="Li C."/>
            <person name="Zhang P."/>
            <person name="Huang Z."/>
            <person name="Berger S.L."/>
            <person name="Reinberg D."/>
            <person name="Wang J."/>
            <person name="Liebig J."/>
        </authorList>
    </citation>
    <scope>NUCLEOTIDE SEQUENCE [LARGE SCALE GENOMIC DNA]</scope>
    <source>
        <strain evidence="12">C129</strain>
    </source>
</reference>
<evidence type="ECO:0000256" key="3">
    <source>
        <dbReference type="ARBA" id="ARBA00022771"/>
    </source>
</evidence>
<keyword evidence="7" id="KW-0804">Transcription</keyword>
<evidence type="ECO:0000313" key="11">
    <source>
        <dbReference type="EMBL" id="EFN61754.1"/>
    </source>
</evidence>
<evidence type="ECO:0000313" key="12">
    <source>
        <dbReference type="Proteomes" id="UP000000311"/>
    </source>
</evidence>
<dbReference type="GO" id="GO:0005634">
    <property type="term" value="C:nucleus"/>
    <property type="evidence" value="ECO:0007669"/>
    <property type="project" value="UniProtKB-SubCell"/>
</dbReference>
<keyword evidence="2" id="KW-0479">Metal-binding</keyword>
<evidence type="ECO:0000256" key="5">
    <source>
        <dbReference type="ARBA" id="ARBA00023015"/>
    </source>
</evidence>
<dbReference type="PANTHER" id="PTHR46481">
    <property type="entry name" value="ZINC FINGER BED DOMAIN-CONTAINING PROTEIN 4"/>
    <property type="match status" value="1"/>
</dbReference>